<dbReference type="CDD" id="cd13585">
    <property type="entry name" value="PBP2_TMBP_like"/>
    <property type="match status" value="1"/>
</dbReference>
<dbReference type="Proteomes" id="UP000199344">
    <property type="component" value="Unassembled WGS sequence"/>
</dbReference>
<dbReference type="PANTHER" id="PTHR43649:SF34">
    <property type="entry name" value="ABC TRANSPORTER PERIPLASMIC-BINDING PROTEIN YCJN-RELATED"/>
    <property type="match status" value="1"/>
</dbReference>
<dbReference type="InterPro" id="IPR050490">
    <property type="entry name" value="Bact_solute-bd_prot1"/>
</dbReference>
<name>A0A1G6SQB8_9RHOB</name>
<evidence type="ECO:0000256" key="1">
    <source>
        <dbReference type="ARBA" id="ARBA00008520"/>
    </source>
</evidence>
<dbReference type="RefSeq" id="WP_245726874.1">
    <property type="nucleotide sequence ID" value="NZ_FNAH01000001.1"/>
</dbReference>
<dbReference type="Gene3D" id="3.40.190.10">
    <property type="entry name" value="Periplasmic binding protein-like II"/>
    <property type="match status" value="2"/>
</dbReference>
<comment type="similarity">
    <text evidence="1">Belongs to the bacterial solute-binding protein 1 family.</text>
</comment>
<keyword evidence="5" id="KW-0762">Sugar transport</keyword>
<protein>
    <submittedName>
        <fullName evidence="5">Multiple sugar transport system substrate-binding protein</fullName>
    </submittedName>
</protein>
<proteinExistence type="inferred from homology"/>
<sequence>MTYSAKLAALLGGSLLAGMAAAQDLPGSFDGVTVQAKLIGGQQYEALYARINEWQEATGATVEVISKKNHFELDREIKSDIATGQLGWCVGSNHSSFAPQYPGIYQDLRALLPEDALSGFVPATLDAATLDDRLVMLPRAQFDVSAVYYQKSLYEDEANKTAFEEEYGYPLAPPDTWDQLADQAKFFADPPDFYGTQYAGKEEAIAGRFYEILKANGGEFLNADGEPAFNSDAGVAALQWFVDLYAANAVPNGVPNYLWDDLGQGFASGTVAVNHDWPGWMGFFNDPESSKIAGNVGVAPPPKGSSGARSGWSGFHGFSVTEDCENPEAAASLVWFLTNEDSQKMESAAGPLPTRSAVWDHIIAEAEGDEYRSEALTAFQVAAEGAYPVPRSPSWIEMTNVVYPELQAAILGDKSAQEALDAAAEAATNVLMDAGEL</sequence>
<dbReference type="EMBL" id="FNAH01000001">
    <property type="protein sequence ID" value="SDD18417.1"/>
    <property type="molecule type" value="Genomic_DNA"/>
</dbReference>
<evidence type="ECO:0000313" key="5">
    <source>
        <dbReference type="EMBL" id="SDD18417.1"/>
    </source>
</evidence>
<reference evidence="5 6" key="1">
    <citation type="submission" date="2016-10" db="EMBL/GenBank/DDBJ databases">
        <authorList>
            <person name="de Groot N.N."/>
        </authorList>
    </citation>
    <scope>NUCLEOTIDE SEQUENCE [LARGE SCALE GENOMIC DNA]</scope>
    <source>
        <strain evidence="5 6">DSM 22220</strain>
    </source>
</reference>
<organism evidence="5 6">
    <name type="scientific">Paracoccus isoporae</name>
    <dbReference type="NCBI Taxonomy" id="591205"/>
    <lineage>
        <taxon>Bacteria</taxon>
        <taxon>Pseudomonadati</taxon>
        <taxon>Pseudomonadota</taxon>
        <taxon>Alphaproteobacteria</taxon>
        <taxon>Rhodobacterales</taxon>
        <taxon>Paracoccaceae</taxon>
        <taxon>Paracoccus</taxon>
    </lineage>
</organism>
<feature type="chain" id="PRO_5011660528" evidence="4">
    <location>
        <begin position="23"/>
        <end position="437"/>
    </location>
</feature>
<evidence type="ECO:0000256" key="4">
    <source>
        <dbReference type="SAM" id="SignalP"/>
    </source>
</evidence>
<dbReference type="AlphaFoldDB" id="A0A1G6SQB8"/>
<keyword evidence="2" id="KW-0813">Transport</keyword>
<evidence type="ECO:0000256" key="2">
    <source>
        <dbReference type="ARBA" id="ARBA00022448"/>
    </source>
</evidence>
<gene>
    <name evidence="5" type="ORF">SAMN05421538_10143</name>
</gene>
<dbReference type="PANTHER" id="PTHR43649">
    <property type="entry name" value="ARABINOSE-BINDING PROTEIN-RELATED"/>
    <property type="match status" value="1"/>
</dbReference>
<keyword evidence="6" id="KW-1185">Reference proteome</keyword>
<feature type="signal peptide" evidence="4">
    <location>
        <begin position="1"/>
        <end position="22"/>
    </location>
</feature>
<evidence type="ECO:0000313" key="6">
    <source>
        <dbReference type="Proteomes" id="UP000199344"/>
    </source>
</evidence>
<evidence type="ECO:0000256" key="3">
    <source>
        <dbReference type="ARBA" id="ARBA00022729"/>
    </source>
</evidence>
<accession>A0A1G6SQB8</accession>
<dbReference type="STRING" id="591205.SAMN05421538_10143"/>
<dbReference type="SUPFAM" id="SSF53850">
    <property type="entry name" value="Periplasmic binding protein-like II"/>
    <property type="match status" value="1"/>
</dbReference>
<keyword evidence="3 4" id="KW-0732">Signal</keyword>